<organism evidence="12 13">
    <name type="scientific">Arachis hypogaea</name>
    <name type="common">Peanut</name>
    <dbReference type="NCBI Taxonomy" id="3818"/>
    <lineage>
        <taxon>Eukaryota</taxon>
        <taxon>Viridiplantae</taxon>
        <taxon>Streptophyta</taxon>
        <taxon>Embryophyta</taxon>
        <taxon>Tracheophyta</taxon>
        <taxon>Spermatophyta</taxon>
        <taxon>Magnoliopsida</taxon>
        <taxon>eudicotyledons</taxon>
        <taxon>Gunneridae</taxon>
        <taxon>Pentapetalae</taxon>
        <taxon>rosids</taxon>
        <taxon>fabids</taxon>
        <taxon>Fabales</taxon>
        <taxon>Fabaceae</taxon>
        <taxon>Papilionoideae</taxon>
        <taxon>50 kb inversion clade</taxon>
        <taxon>dalbergioids sensu lato</taxon>
        <taxon>Dalbergieae</taxon>
        <taxon>Pterocarpus clade</taxon>
        <taxon>Arachis</taxon>
    </lineage>
</organism>
<keyword evidence="6" id="KW-0560">Oxidoreductase</keyword>
<feature type="signal peptide" evidence="11">
    <location>
        <begin position="1"/>
        <end position="22"/>
    </location>
</feature>
<evidence type="ECO:0000256" key="6">
    <source>
        <dbReference type="ARBA" id="ARBA00023002"/>
    </source>
</evidence>
<dbReference type="GO" id="GO:0004497">
    <property type="term" value="F:monooxygenase activity"/>
    <property type="evidence" value="ECO:0007669"/>
    <property type="project" value="UniProtKB-KW"/>
</dbReference>
<dbReference type="GO" id="GO:0005506">
    <property type="term" value="F:iron ion binding"/>
    <property type="evidence" value="ECO:0007669"/>
    <property type="project" value="InterPro"/>
</dbReference>
<dbReference type="Proteomes" id="UP000289738">
    <property type="component" value="Chromosome B03"/>
</dbReference>
<protein>
    <recommendedName>
        <fullName evidence="14">Cytochrome P450</fullName>
    </recommendedName>
</protein>
<proteinExistence type="inferred from homology"/>
<dbReference type="PROSITE" id="PS00086">
    <property type="entry name" value="CYTOCHROME_P450"/>
    <property type="match status" value="3"/>
</dbReference>
<dbReference type="Gene3D" id="1.10.630.10">
    <property type="entry name" value="Cytochrome P450"/>
    <property type="match status" value="3"/>
</dbReference>
<comment type="similarity">
    <text evidence="3">Belongs to the cytochrome P450 family.</text>
</comment>
<keyword evidence="13" id="KW-1185">Reference proteome</keyword>
<dbReference type="CDD" id="cd11072">
    <property type="entry name" value="CYP71-like"/>
    <property type="match status" value="3"/>
</dbReference>
<dbReference type="GO" id="GO:0016020">
    <property type="term" value="C:membrane"/>
    <property type="evidence" value="ECO:0007669"/>
    <property type="project" value="UniProtKB-SubCell"/>
</dbReference>
<comment type="cofactor">
    <cofactor evidence="1 10">
        <name>heme</name>
        <dbReference type="ChEBI" id="CHEBI:30413"/>
    </cofactor>
</comment>
<comment type="subcellular location">
    <subcellularLocation>
        <location evidence="2">Membrane</location>
    </subcellularLocation>
</comment>
<dbReference type="InterPro" id="IPR001128">
    <property type="entry name" value="Cyt_P450"/>
</dbReference>
<dbReference type="FunFam" id="1.10.630.10:FF:000011">
    <property type="entry name" value="Cytochrome P450 83B1"/>
    <property type="match status" value="3"/>
</dbReference>
<name>A0A444ZXC5_ARAHY</name>
<reference evidence="12 13" key="1">
    <citation type="submission" date="2019-01" db="EMBL/GenBank/DDBJ databases">
        <title>Sequencing of cultivated peanut Arachis hypogaea provides insights into genome evolution and oil improvement.</title>
        <authorList>
            <person name="Chen X."/>
        </authorList>
    </citation>
    <scope>NUCLEOTIDE SEQUENCE [LARGE SCALE GENOMIC DNA]</scope>
    <source>
        <strain evidence="13">cv. Fuhuasheng</strain>
        <tissue evidence="12">Leaves</tissue>
    </source>
</reference>
<evidence type="ECO:0000256" key="7">
    <source>
        <dbReference type="ARBA" id="ARBA00023004"/>
    </source>
</evidence>
<keyword evidence="7 10" id="KW-0408">Iron</keyword>
<dbReference type="STRING" id="3818.A0A444ZXC5"/>
<evidence type="ECO:0000256" key="11">
    <source>
        <dbReference type="SAM" id="SignalP"/>
    </source>
</evidence>
<dbReference type="GO" id="GO:0020037">
    <property type="term" value="F:heme binding"/>
    <property type="evidence" value="ECO:0007669"/>
    <property type="project" value="InterPro"/>
</dbReference>
<evidence type="ECO:0000256" key="3">
    <source>
        <dbReference type="ARBA" id="ARBA00010617"/>
    </source>
</evidence>
<evidence type="ECO:0000256" key="4">
    <source>
        <dbReference type="ARBA" id="ARBA00022617"/>
    </source>
</evidence>
<dbReference type="GO" id="GO:0016705">
    <property type="term" value="F:oxidoreductase activity, acting on paired donors, with incorporation or reduction of molecular oxygen"/>
    <property type="evidence" value="ECO:0007669"/>
    <property type="project" value="InterPro"/>
</dbReference>
<dbReference type="Pfam" id="PF00067">
    <property type="entry name" value="p450"/>
    <property type="match status" value="3"/>
</dbReference>
<evidence type="ECO:0000313" key="12">
    <source>
        <dbReference type="EMBL" id="RYR18863.1"/>
    </source>
</evidence>
<dbReference type="PANTHER" id="PTHR47943:SF2">
    <property type="entry name" value="CYTOCHROME P450"/>
    <property type="match status" value="1"/>
</dbReference>
<gene>
    <name evidence="12" type="ORF">Ahy_B03g063473</name>
</gene>
<comment type="caution">
    <text evidence="12">The sequence shown here is derived from an EMBL/GenBank/DDBJ whole genome shotgun (WGS) entry which is preliminary data.</text>
</comment>
<evidence type="ECO:0000256" key="2">
    <source>
        <dbReference type="ARBA" id="ARBA00004370"/>
    </source>
</evidence>
<keyword evidence="9" id="KW-0472">Membrane</keyword>
<dbReference type="InterPro" id="IPR002401">
    <property type="entry name" value="Cyt_P450_E_grp-I"/>
</dbReference>
<dbReference type="EMBL" id="SDMP01000013">
    <property type="protein sequence ID" value="RYR18863.1"/>
    <property type="molecule type" value="Genomic_DNA"/>
</dbReference>
<evidence type="ECO:0000313" key="13">
    <source>
        <dbReference type="Proteomes" id="UP000289738"/>
    </source>
</evidence>
<accession>A0A444ZXC5</accession>
<evidence type="ECO:0000256" key="1">
    <source>
        <dbReference type="ARBA" id="ARBA00001971"/>
    </source>
</evidence>
<evidence type="ECO:0000256" key="5">
    <source>
        <dbReference type="ARBA" id="ARBA00022723"/>
    </source>
</evidence>
<dbReference type="InterPro" id="IPR036396">
    <property type="entry name" value="Cyt_P450_sf"/>
</dbReference>
<keyword evidence="11" id="KW-0732">Signal</keyword>
<feature type="binding site" description="axial binding residue" evidence="10">
    <location>
        <position position="1416"/>
    </location>
    <ligand>
        <name>heme</name>
        <dbReference type="ChEBI" id="CHEBI:30413"/>
    </ligand>
    <ligandPart>
        <name>Fe</name>
        <dbReference type="ChEBI" id="CHEBI:18248"/>
    </ligandPart>
</feature>
<sequence length="1492" mass="170019">MICIAIFLVSLACLWLWGFTNKNKKLPPGPRGLPILGSLHKLGDNPHLDLHKLAQKHGPIMYLRLGLVPTIVVSSPQAAELFLKTHDLVFASRPPHEAAKYIAWEQRNMSFGEYGPYWRNMRKMCTLELLSQTKINSFRRMRQEEVESLINVLREAAKDGVAVDVSAKVSTASADMSCRMVFGKKYDDKDLDEKGFKSVIQEGMQLSATPNIGDYIPYIGKLDLQGLTRRMKAVGKKFDEFFEKVIDDHLQSSENREDKVKDFVDVMLGFLGTEESEYRLERPNIKAILLDMLAGSVDTSATAIEWALSELIKHPRVMKKLQIELESVVGMKRMVEESDLDKLEYLDMVIKETMRIHPVAPLLIPHQSMEDCMVGDFFIPKKSRVIINAWAIMRDPSAWSEPEKFWPERFEGREIDIKGRDFQFIPFGSGRRGCPGLQLGLTVVRLVVAQLVHCFDWKLPNKMLASELDMTEEFGLTMPRANHLFAIPTYRLQNESAIFLVSLTCLWLWGCSKKGKRLPPGPRGLPILGSLHKLGANPHRVLHKLAQKHGPIMYLRLGFVPTIVVSSSQAAELFLKTHDHVFASRPPIEAAKYISWEQRNMVFAEYGPYWRNMRKMCTLELLSHTKINSFKSMRQEEVDLFIKLMRETASDGVAVDLSAKVAALSADMSCRMILGKKYMDDDLDEKGFKAVMQEILYLAATPNIGDFIPYIGALDLQGLIKRMKKVRKIFDDFLDKVIHEHMLSENKKDKAKDFVDVMLSFVGTEESEYRMEQPNIKAILLDMLVGSMDTSATAIEWALSELIKHPRVMKKVQMELESVVGLNRVVEESDLDKLEYLDMVIKETMRIHPVGPLLIPHQSVEDCMVADFFIPKNSRVIINAWTIMRDPSAWTEPEEFWPERFEGQDIDVKGKHFQLIPFGSGRRACPGLQLGLTVVRLMVAQLVHCFDWKLPNGMLPSELDMNEVFGLTMPRANNLFAIPTYRLNNESAIIFFSLICLWLWGSNNKAKRLPPGPRGLPILGSLHLLGGNPHRDLHRLAQKYGSIMHLRLGFVPTIVVSSPQAAELFLKIHDHVFASRPPSEAAKYIFCGQRDIAFGEYGPYWRNMRKMCTLELLSQTKINSFRSMRQEEINLFIKLLRDAANDGVAVDVSAKIATLSANMSCRMVLGKKYMDQDMDKKGFKSVMQESLRLAAVPNIGDYIPYVGALNLQGLTKGMKATGKIFDNFFEKVIDEHIQSESKEDKVKDFVDVMLGFLGTEESDYRVDRLDIKAILLDMMLASTDTSAAAIEWALSELIKHPRVMKNLQMELESVVGIKRVVEESDLDKLEYLDMVIKETIRIHPVGPLLIPHQSMEDCKVGDFFIPKKSRVIINAWAIMRDLSAWIKPEEFWPERFERIDVDFRGRDFRFIPFGSGRRGCPGIQLALTVVRLVVAQLVHCFDWKLPNNLLPSELDMSEEFGLSMPRANHLFAIPSYRLHNERGCAGWFNEQFSYSN</sequence>
<dbReference type="PANTHER" id="PTHR47943">
    <property type="entry name" value="CYTOCHROME P450 93A3-LIKE"/>
    <property type="match status" value="1"/>
</dbReference>
<dbReference type="PRINTS" id="PR00385">
    <property type="entry name" value="P450"/>
</dbReference>
<keyword evidence="8" id="KW-0503">Monooxygenase</keyword>
<dbReference type="InterPro" id="IPR017972">
    <property type="entry name" value="Cyt_P450_CS"/>
</dbReference>
<keyword evidence="4 10" id="KW-0349">Heme</keyword>
<feature type="chain" id="PRO_5019527326" description="Cytochrome P450" evidence="11">
    <location>
        <begin position="23"/>
        <end position="1492"/>
    </location>
</feature>
<evidence type="ECO:0000256" key="10">
    <source>
        <dbReference type="PIRSR" id="PIRSR602401-1"/>
    </source>
</evidence>
<dbReference type="SUPFAM" id="SSF48264">
    <property type="entry name" value="Cytochrome P450"/>
    <property type="match status" value="3"/>
</dbReference>
<evidence type="ECO:0000256" key="8">
    <source>
        <dbReference type="ARBA" id="ARBA00023033"/>
    </source>
</evidence>
<evidence type="ECO:0000256" key="9">
    <source>
        <dbReference type="ARBA" id="ARBA00023136"/>
    </source>
</evidence>
<dbReference type="PRINTS" id="PR00463">
    <property type="entry name" value="EP450I"/>
</dbReference>
<keyword evidence="5 10" id="KW-0479">Metal-binding</keyword>
<evidence type="ECO:0008006" key="14">
    <source>
        <dbReference type="Google" id="ProtNLM"/>
    </source>
</evidence>